<feature type="transmembrane region" description="Helical" evidence="1">
    <location>
        <begin position="37"/>
        <end position="59"/>
    </location>
</feature>
<gene>
    <name evidence="3" type="ORF">BDN71DRAFT_1437370</name>
</gene>
<evidence type="ECO:0000313" key="4">
    <source>
        <dbReference type="Proteomes" id="UP000807025"/>
    </source>
</evidence>
<keyword evidence="1" id="KW-1133">Transmembrane helix</keyword>
<keyword evidence="1" id="KW-0472">Membrane</keyword>
<name>A0A9P6D8E9_PLEER</name>
<keyword evidence="4" id="KW-1185">Reference proteome</keyword>
<dbReference type="OrthoDB" id="3070904at2759"/>
<reference evidence="3" key="1">
    <citation type="submission" date="2020-11" db="EMBL/GenBank/DDBJ databases">
        <authorList>
            <consortium name="DOE Joint Genome Institute"/>
            <person name="Ahrendt S."/>
            <person name="Riley R."/>
            <person name="Andreopoulos W."/>
            <person name="Labutti K."/>
            <person name="Pangilinan J."/>
            <person name="Ruiz-Duenas F.J."/>
            <person name="Barrasa J.M."/>
            <person name="Sanchez-Garcia M."/>
            <person name="Camarero S."/>
            <person name="Miyauchi S."/>
            <person name="Serrano A."/>
            <person name="Linde D."/>
            <person name="Babiker R."/>
            <person name="Drula E."/>
            <person name="Ayuso-Fernandez I."/>
            <person name="Pacheco R."/>
            <person name="Padilla G."/>
            <person name="Ferreira P."/>
            <person name="Barriuso J."/>
            <person name="Kellner H."/>
            <person name="Castanera R."/>
            <person name="Alfaro M."/>
            <person name="Ramirez L."/>
            <person name="Pisabarro A.G."/>
            <person name="Kuo A."/>
            <person name="Tritt A."/>
            <person name="Lipzen A."/>
            <person name="He G."/>
            <person name="Yan M."/>
            <person name="Ng V."/>
            <person name="Cullen D."/>
            <person name="Martin F."/>
            <person name="Rosso M.-N."/>
            <person name="Henrissat B."/>
            <person name="Hibbett D."/>
            <person name="Martinez A.T."/>
            <person name="Grigoriev I.V."/>
        </authorList>
    </citation>
    <scope>NUCLEOTIDE SEQUENCE</scope>
    <source>
        <strain evidence="3">ATCC 90797</strain>
    </source>
</reference>
<keyword evidence="2" id="KW-0732">Signal</keyword>
<dbReference type="Proteomes" id="UP000807025">
    <property type="component" value="Unassembled WGS sequence"/>
</dbReference>
<feature type="signal peptide" evidence="2">
    <location>
        <begin position="1"/>
        <end position="27"/>
    </location>
</feature>
<feature type="chain" id="PRO_5040185322" evidence="2">
    <location>
        <begin position="28"/>
        <end position="155"/>
    </location>
</feature>
<protein>
    <submittedName>
        <fullName evidence="3">Uncharacterized protein</fullName>
    </submittedName>
</protein>
<keyword evidence="1" id="KW-0812">Transmembrane</keyword>
<evidence type="ECO:0000256" key="2">
    <source>
        <dbReference type="SAM" id="SignalP"/>
    </source>
</evidence>
<evidence type="ECO:0000313" key="3">
    <source>
        <dbReference type="EMBL" id="KAF9486730.1"/>
    </source>
</evidence>
<dbReference type="EMBL" id="MU154969">
    <property type="protein sequence ID" value="KAF9486730.1"/>
    <property type="molecule type" value="Genomic_DNA"/>
</dbReference>
<organism evidence="3 4">
    <name type="scientific">Pleurotus eryngii</name>
    <name type="common">Boletus of the steppes</name>
    <dbReference type="NCBI Taxonomy" id="5323"/>
    <lineage>
        <taxon>Eukaryota</taxon>
        <taxon>Fungi</taxon>
        <taxon>Dikarya</taxon>
        <taxon>Basidiomycota</taxon>
        <taxon>Agaricomycotina</taxon>
        <taxon>Agaricomycetes</taxon>
        <taxon>Agaricomycetidae</taxon>
        <taxon>Agaricales</taxon>
        <taxon>Pleurotineae</taxon>
        <taxon>Pleurotaceae</taxon>
        <taxon>Pleurotus</taxon>
    </lineage>
</organism>
<accession>A0A9P6D8E9</accession>
<sequence length="155" mass="17373">MSPAPVLLPVLLPFLCLLIFHLHPTTCRNCKVLHKPLVASHMAMPLALHPTWLILFLLMMSPPIETHGKGEVVMHTTLGMTNKPHSVTMACFPTLAPILQILTRKFPSMTESAISVFDVDGEWEVAGPFTLALKDDMDVTWNNDFKLFMLLKRLS</sequence>
<comment type="caution">
    <text evidence="3">The sequence shown here is derived from an EMBL/GenBank/DDBJ whole genome shotgun (WGS) entry which is preliminary data.</text>
</comment>
<feature type="non-terminal residue" evidence="3">
    <location>
        <position position="155"/>
    </location>
</feature>
<proteinExistence type="predicted"/>
<evidence type="ECO:0000256" key="1">
    <source>
        <dbReference type="SAM" id="Phobius"/>
    </source>
</evidence>
<dbReference type="AlphaFoldDB" id="A0A9P6D8E9"/>